<evidence type="ECO:0000256" key="2">
    <source>
        <dbReference type="ARBA" id="ARBA00034247"/>
    </source>
</evidence>
<feature type="transmembrane region" description="Helical" evidence="4">
    <location>
        <begin position="96"/>
        <end position="117"/>
    </location>
</feature>
<evidence type="ECO:0000313" key="6">
    <source>
        <dbReference type="EMBL" id="RVT84989.1"/>
    </source>
</evidence>
<evidence type="ECO:0000256" key="3">
    <source>
        <dbReference type="SAM" id="MobiDB-lite"/>
    </source>
</evidence>
<feature type="transmembrane region" description="Helical" evidence="4">
    <location>
        <begin position="43"/>
        <end position="61"/>
    </location>
</feature>
<dbReference type="CDD" id="cd01949">
    <property type="entry name" value="GGDEF"/>
    <property type="match status" value="1"/>
</dbReference>
<dbReference type="EC" id="2.7.7.65" evidence="1"/>
<accession>A0A437LHY4</accession>
<dbReference type="PANTHER" id="PTHR45138">
    <property type="entry name" value="REGULATORY COMPONENTS OF SENSORY TRANSDUCTION SYSTEM"/>
    <property type="match status" value="1"/>
</dbReference>
<dbReference type="Proteomes" id="UP000288587">
    <property type="component" value="Unassembled WGS sequence"/>
</dbReference>
<dbReference type="SUPFAM" id="SSF55073">
    <property type="entry name" value="Nucleotide cyclase"/>
    <property type="match status" value="1"/>
</dbReference>
<dbReference type="GO" id="GO:0005886">
    <property type="term" value="C:plasma membrane"/>
    <property type="evidence" value="ECO:0007669"/>
    <property type="project" value="TreeGrafter"/>
</dbReference>
<keyword evidence="4" id="KW-0472">Membrane</keyword>
<dbReference type="NCBIfam" id="TIGR00254">
    <property type="entry name" value="GGDEF"/>
    <property type="match status" value="1"/>
</dbReference>
<protein>
    <recommendedName>
        <fullName evidence="1">diguanylate cyclase</fullName>
        <ecNumber evidence="1">2.7.7.65</ecNumber>
    </recommendedName>
</protein>
<feature type="transmembrane region" description="Helical" evidence="4">
    <location>
        <begin position="151"/>
        <end position="172"/>
    </location>
</feature>
<keyword evidence="4" id="KW-0812">Transmembrane</keyword>
<dbReference type="AlphaFoldDB" id="A0A437LHY4"/>
<sequence length="407" mass="42846">MPPPMVDLHHPTLLIALAVVTLVTAAMVLLAGPLAGARRESHWWAAGYCAMALSLGLFMRIPAPWGSVLGTGLLCGGLGLVMGGFRAYAELGRVPLPGLVLGTLGLAGAGLGATWGVDPLTSSRVTALAGLAATAFTAGWLWQAPMRDAQAAARITATGCAGVGVAMAWWLLGTAWGPWTEQLTAWTSLAVLACQVVVLAGQMLLLTQRHAAKLAQAAATDSLTGIHNRAGFEELATRKIGRAAPTEEPLALLVFDIDHFKRINDTHGHPIGDRVLRRVVGRALNTLRPDDLLGRWGGEEFVALLVGVTPEQAWDAAERLRVAIASRGFKLPDGTRLSVTISVGLMATRANTLDPRTQLRKLVAVADVALYEAKRGGRNQVQVGEPNTRPVPLGEAEVSPWVAGQTA</sequence>
<feature type="transmembrane region" description="Helical" evidence="4">
    <location>
        <begin position="184"/>
        <end position="206"/>
    </location>
</feature>
<dbReference type="Pfam" id="PF00990">
    <property type="entry name" value="GGDEF"/>
    <property type="match status" value="1"/>
</dbReference>
<dbReference type="FunFam" id="3.30.70.270:FF:000001">
    <property type="entry name" value="Diguanylate cyclase domain protein"/>
    <property type="match status" value="1"/>
</dbReference>
<dbReference type="InterPro" id="IPR029787">
    <property type="entry name" value="Nucleotide_cyclase"/>
</dbReference>
<organism evidence="6 7">
    <name type="scientific">Inhella crocodyli</name>
    <dbReference type="NCBI Taxonomy" id="2499851"/>
    <lineage>
        <taxon>Bacteria</taxon>
        <taxon>Pseudomonadati</taxon>
        <taxon>Pseudomonadota</taxon>
        <taxon>Betaproteobacteria</taxon>
        <taxon>Burkholderiales</taxon>
        <taxon>Sphaerotilaceae</taxon>
        <taxon>Inhella</taxon>
    </lineage>
</organism>
<evidence type="ECO:0000256" key="4">
    <source>
        <dbReference type="SAM" id="Phobius"/>
    </source>
</evidence>
<feature type="region of interest" description="Disordered" evidence="3">
    <location>
        <begin position="380"/>
        <end position="407"/>
    </location>
</feature>
<feature type="transmembrane region" description="Helical" evidence="4">
    <location>
        <begin position="123"/>
        <end position="142"/>
    </location>
</feature>
<feature type="domain" description="GGDEF" evidence="5">
    <location>
        <begin position="248"/>
        <end position="386"/>
    </location>
</feature>
<evidence type="ECO:0000313" key="7">
    <source>
        <dbReference type="Proteomes" id="UP000288587"/>
    </source>
</evidence>
<gene>
    <name evidence="6" type="ORF">EOD73_12790</name>
</gene>
<evidence type="ECO:0000259" key="5">
    <source>
        <dbReference type="PROSITE" id="PS50887"/>
    </source>
</evidence>
<dbReference type="OrthoDB" id="9813903at2"/>
<dbReference type="EMBL" id="SACM01000003">
    <property type="protein sequence ID" value="RVT84989.1"/>
    <property type="molecule type" value="Genomic_DNA"/>
</dbReference>
<reference evidence="6 7" key="1">
    <citation type="submission" date="2019-01" db="EMBL/GenBank/DDBJ databases">
        <authorList>
            <person name="Chen W.-M."/>
        </authorList>
    </citation>
    <scope>NUCLEOTIDE SEQUENCE [LARGE SCALE GENOMIC DNA]</scope>
    <source>
        <strain evidence="6 7">CCP-18</strain>
    </source>
</reference>
<dbReference type="InterPro" id="IPR043128">
    <property type="entry name" value="Rev_trsase/Diguanyl_cyclase"/>
</dbReference>
<dbReference type="InterPro" id="IPR000160">
    <property type="entry name" value="GGDEF_dom"/>
</dbReference>
<name>A0A437LHY4_9BURK</name>
<comment type="catalytic activity">
    <reaction evidence="2">
        <text>2 GTP = 3',3'-c-di-GMP + 2 diphosphate</text>
        <dbReference type="Rhea" id="RHEA:24898"/>
        <dbReference type="ChEBI" id="CHEBI:33019"/>
        <dbReference type="ChEBI" id="CHEBI:37565"/>
        <dbReference type="ChEBI" id="CHEBI:58805"/>
        <dbReference type="EC" id="2.7.7.65"/>
    </reaction>
</comment>
<comment type="caution">
    <text evidence="6">The sequence shown here is derived from an EMBL/GenBank/DDBJ whole genome shotgun (WGS) entry which is preliminary data.</text>
</comment>
<dbReference type="Gene3D" id="3.30.70.270">
    <property type="match status" value="1"/>
</dbReference>
<dbReference type="PANTHER" id="PTHR45138:SF9">
    <property type="entry name" value="DIGUANYLATE CYCLASE DGCM-RELATED"/>
    <property type="match status" value="1"/>
</dbReference>
<feature type="transmembrane region" description="Helical" evidence="4">
    <location>
        <begin position="12"/>
        <end position="31"/>
    </location>
</feature>
<feature type="transmembrane region" description="Helical" evidence="4">
    <location>
        <begin position="67"/>
        <end position="89"/>
    </location>
</feature>
<dbReference type="GO" id="GO:0043709">
    <property type="term" value="P:cell adhesion involved in single-species biofilm formation"/>
    <property type="evidence" value="ECO:0007669"/>
    <property type="project" value="TreeGrafter"/>
</dbReference>
<dbReference type="GO" id="GO:0052621">
    <property type="term" value="F:diguanylate cyclase activity"/>
    <property type="evidence" value="ECO:0007669"/>
    <property type="project" value="UniProtKB-EC"/>
</dbReference>
<dbReference type="SMART" id="SM00267">
    <property type="entry name" value="GGDEF"/>
    <property type="match status" value="1"/>
</dbReference>
<dbReference type="PROSITE" id="PS50887">
    <property type="entry name" value="GGDEF"/>
    <property type="match status" value="1"/>
</dbReference>
<evidence type="ECO:0000256" key="1">
    <source>
        <dbReference type="ARBA" id="ARBA00012528"/>
    </source>
</evidence>
<dbReference type="GO" id="GO:1902201">
    <property type="term" value="P:negative regulation of bacterial-type flagellum-dependent cell motility"/>
    <property type="evidence" value="ECO:0007669"/>
    <property type="project" value="TreeGrafter"/>
</dbReference>
<keyword evidence="4" id="KW-1133">Transmembrane helix</keyword>
<keyword evidence="7" id="KW-1185">Reference proteome</keyword>
<dbReference type="InterPro" id="IPR050469">
    <property type="entry name" value="Diguanylate_Cyclase"/>
</dbReference>
<proteinExistence type="predicted"/>